<dbReference type="PIRSF" id="PIRSF037778">
    <property type="entry name" value="UCP037778_transp_RibU"/>
    <property type="match status" value="1"/>
</dbReference>
<keyword evidence="11" id="KW-1185">Reference proteome</keyword>
<evidence type="ECO:0000256" key="4">
    <source>
        <dbReference type="ARBA" id="ARBA00022475"/>
    </source>
</evidence>
<evidence type="ECO:0000256" key="9">
    <source>
        <dbReference type="SAM" id="Phobius"/>
    </source>
</evidence>
<evidence type="ECO:0000256" key="2">
    <source>
        <dbReference type="ARBA" id="ARBA00005540"/>
    </source>
</evidence>
<comment type="similarity">
    <text evidence="2 8">Belongs to the prokaryotic riboflavin transporter (P-RFT) (TC 2.A.87) family.</text>
</comment>
<name>A0A084JHU0_9CLOT</name>
<dbReference type="PANTHER" id="PTHR38438:SF1">
    <property type="entry name" value="RIBOFLAVIN TRANSPORTER RIBU"/>
    <property type="match status" value="1"/>
</dbReference>
<keyword evidence="4 8" id="KW-1003">Cell membrane</keyword>
<evidence type="ECO:0000256" key="7">
    <source>
        <dbReference type="ARBA" id="ARBA00023136"/>
    </source>
</evidence>
<keyword evidence="7 8" id="KW-0472">Membrane</keyword>
<dbReference type="Gene3D" id="1.10.1760.20">
    <property type="match status" value="1"/>
</dbReference>
<dbReference type="GO" id="GO:0005886">
    <property type="term" value="C:plasma membrane"/>
    <property type="evidence" value="ECO:0007669"/>
    <property type="project" value="UniProtKB-SubCell"/>
</dbReference>
<dbReference type="RefSeq" id="WP_035129749.1">
    <property type="nucleotide sequence ID" value="NZ_JBQHQR010000002.1"/>
</dbReference>
<gene>
    <name evidence="10" type="ORF">IO99_02520</name>
</gene>
<feature type="transmembrane region" description="Helical" evidence="9">
    <location>
        <begin position="13"/>
        <end position="32"/>
    </location>
</feature>
<proteinExistence type="inferred from homology"/>
<evidence type="ECO:0000313" key="10">
    <source>
        <dbReference type="EMBL" id="KEZ88524.1"/>
    </source>
</evidence>
<keyword evidence="3 8" id="KW-0813">Transport</keyword>
<comment type="subcellular location">
    <subcellularLocation>
        <location evidence="1">Cell membrane</location>
        <topology evidence="1">Multi-pass membrane protein</topology>
    </subcellularLocation>
</comment>
<organism evidence="10 11">
    <name type="scientific">Clostridium sulfidigenes</name>
    <dbReference type="NCBI Taxonomy" id="318464"/>
    <lineage>
        <taxon>Bacteria</taxon>
        <taxon>Bacillati</taxon>
        <taxon>Bacillota</taxon>
        <taxon>Clostridia</taxon>
        <taxon>Eubacteriales</taxon>
        <taxon>Clostridiaceae</taxon>
        <taxon>Clostridium</taxon>
    </lineage>
</organism>
<reference evidence="10 11" key="1">
    <citation type="submission" date="2014-07" db="EMBL/GenBank/DDBJ databases">
        <title>Draft genome of Clostridium sulfidigenes 113A isolated from sediments associated with methane hydrate from Krishna Godavari basin.</title>
        <authorList>
            <person name="Honkalas V.S."/>
            <person name="Dabir A.P."/>
            <person name="Arora P."/>
            <person name="Dhakephalkar P.K."/>
        </authorList>
    </citation>
    <scope>NUCLEOTIDE SEQUENCE [LARGE SCALE GENOMIC DNA]</scope>
    <source>
        <strain evidence="10 11">113A</strain>
    </source>
</reference>
<dbReference type="AlphaFoldDB" id="A0A084JHU0"/>
<protein>
    <recommendedName>
        <fullName evidence="8">Riboflavin transporter</fullName>
    </recommendedName>
</protein>
<evidence type="ECO:0000313" key="11">
    <source>
        <dbReference type="Proteomes" id="UP000028542"/>
    </source>
</evidence>
<feature type="transmembrane region" description="Helical" evidence="9">
    <location>
        <begin position="44"/>
        <end position="63"/>
    </location>
</feature>
<dbReference type="eggNOG" id="COG3601">
    <property type="taxonomic scope" value="Bacteria"/>
</dbReference>
<comment type="function">
    <text evidence="8">Probably a riboflavin-binding protein that interacts with the energy-coupling factor (ECF) ABC-transporter complex.</text>
</comment>
<keyword evidence="5 9" id="KW-0812">Transmembrane</keyword>
<dbReference type="PANTHER" id="PTHR38438">
    <property type="entry name" value="RIBOFLAVIN TRANSPORTER RIBU"/>
    <property type="match status" value="1"/>
</dbReference>
<sequence>MNTSKNVNRLVKISLLVAIAFILMLFEFPIPGFPPFLKLDLSDLPALIGGFALGPVAGVIIEGGKVILNLVFHGTYTGGVGEFANFLIGGSFVFVASYVYHKNKTKKSAIIGLILGTIIMTIVGAVFNYFILIPLYATIMGGMANVIGASAAGNSNISSLTGIIVLGITPFNIIKGAIVSLITFVSYKRISPLLNRENVLAEQAMKKGA</sequence>
<dbReference type="InterPro" id="IPR024529">
    <property type="entry name" value="ECF_trnsprt_substrate-spec"/>
</dbReference>
<feature type="transmembrane region" description="Helical" evidence="9">
    <location>
        <begin position="113"/>
        <end position="137"/>
    </location>
</feature>
<dbReference type="GO" id="GO:0032217">
    <property type="term" value="F:riboflavin transmembrane transporter activity"/>
    <property type="evidence" value="ECO:0007669"/>
    <property type="project" value="UniProtKB-UniRule"/>
</dbReference>
<dbReference type="Proteomes" id="UP000028542">
    <property type="component" value="Unassembled WGS sequence"/>
</dbReference>
<dbReference type="STRING" id="318464.IO99_02520"/>
<evidence type="ECO:0000256" key="1">
    <source>
        <dbReference type="ARBA" id="ARBA00004651"/>
    </source>
</evidence>
<comment type="caution">
    <text evidence="10">The sequence shown here is derived from an EMBL/GenBank/DDBJ whole genome shotgun (WGS) entry which is preliminary data.</text>
</comment>
<evidence type="ECO:0000256" key="8">
    <source>
        <dbReference type="PIRNR" id="PIRNR037778"/>
    </source>
</evidence>
<dbReference type="InterPro" id="IPR025720">
    <property type="entry name" value="RibU"/>
</dbReference>
<keyword evidence="6 9" id="KW-1133">Transmembrane helix</keyword>
<dbReference type="Pfam" id="PF12822">
    <property type="entry name" value="ECF_trnsprt"/>
    <property type="match status" value="1"/>
</dbReference>
<evidence type="ECO:0000256" key="6">
    <source>
        <dbReference type="ARBA" id="ARBA00022989"/>
    </source>
</evidence>
<evidence type="ECO:0000256" key="5">
    <source>
        <dbReference type="ARBA" id="ARBA00022692"/>
    </source>
</evidence>
<feature type="transmembrane region" description="Helical" evidence="9">
    <location>
        <begin position="157"/>
        <end position="187"/>
    </location>
</feature>
<feature type="transmembrane region" description="Helical" evidence="9">
    <location>
        <begin position="83"/>
        <end position="101"/>
    </location>
</feature>
<evidence type="ECO:0000256" key="3">
    <source>
        <dbReference type="ARBA" id="ARBA00022448"/>
    </source>
</evidence>
<accession>A0A084JHU0</accession>
<dbReference type="EMBL" id="JPMD01000002">
    <property type="protein sequence ID" value="KEZ88524.1"/>
    <property type="molecule type" value="Genomic_DNA"/>
</dbReference>